<reference evidence="4" key="1">
    <citation type="submission" date="2022-07" db="EMBL/GenBank/DDBJ databases">
        <title>Fungi with potential for degradation of polypropylene.</title>
        <authorList>
            <person name="Gostincar C."/>
        </authorList>
    </citation>
    <scope>NUCLEOTIDE SEQUENCE</scope>
    <source>
        <strain evidence="4">EXF-13308</strain>
    </source>
</reference>
<dbReference type="InterPro" id="IPR001466">
    <property type="entry name" value="Beta-lactam-related"/>
</dbReference>
<dbReference type="EMBL" id="JANBVO010000048">
    <property type="protein sequence ID" value="KAJ9133668.1"/>
    <property type="molecule type" value="Genomic_DNA"/>
</dbReference>
<evidence type="ECO:0000313" key="5">
    <source>
        <dbReference type="Proteomes" id="UP001174694"/>
    </source>
</evidence>
<proteinExistence type="predicted"/>
<dbReference type="PANTHER" id="PTHR22935">
    <property type="entry name" value="PENICILLIN-BINDING PROTEIN"/>
    <property type="match status" value="1"/>
</dbReference>
<keyword evidence="5" id="KW-1185">Reference proteome</keyword>
<dbReference type="Pfam" id="PF00144">
    <property type="entry name" value="Beta-lactamase"/>
    <property type="match status" value="1"/>
</dbReference>
<gene>
    <name evidence="4" type="ORF">NKR23_g10569</name>
</gene>
<name>A0AA38RJQ6_9PEZI</name>
<dbReference type="InterPro" id="IPR058664">
    <property type="entry name" value="ARB_00930-like_C"/>
</dbReference>
<feature type="signal peptide" evidence="1">
    <location>
        <begin position="1"/>
        <end position="21"/>
    </location>
</feature>
<dbReference type="SUPFAM" id="SSF56601">
    <property type="entry name" value="beta-lactamase/transpeptidase-like"/>
    <property type="match status" value="1"/>
</dbReference>
<dbReference type="InterPro" id="IPR051478">
    <property type="entry name" value="Beta-lactamase-like_AB/R"/>
</dbReference>
<evidence type="ECO:0000259" key="3">
    <source>
        <dbReference type="Pfam" id="PF26335"/>
    </source>
</evidence>
<dbReference type="Gene3D" id="3.40.710.10">
    <property type="entry name" value="DD-peptidase/beta-lactamase superfamily"/>
    <property type="match status" value="1"/>
</dbReference>
<dbReference type="AlphaFoldDB" id="A0AA38RJQ6"/>
<dbReference type="InterPro" id="IPR012338">
    <property type="entry name" value="Beta-lactam/transpept-like"/>
</dbReference>
<sequence length="574" mass="61185">MGVSRWFSALVAAVDISVSHGAPNCPFLGPVYPKPTALGASHALQVAFANLTATFRARDLDPATNPNTTSYSIEVFSASQDTPMWSWAHTSPELATSNTSGVKTADSNTVYRLGSVTKIFTILTFLVEAGDTMWNEPVTKYVPELAALAPRSDQDPVMNVDWGDITLGGLASQMTGIEMNQSYITQLGFPPISTADIPTCGEWPLCNRTQFFDGLSKVPPSVAPWQTAAYSDVAFQVLAYALENITGKRFQDMLRTNILDKLGLKHTYYSTPPGSVGALPPGNSTGWYYSLGEGSPAGNMYSSVGDLSSLGRGIFRYTLMPGAQTRRWLKPASLTSELVAGVGYPWGIRRIPIGTGNDAHRVVDAYGKAGRIGSYASLMVLLPDYDVGMVALLAGNAIPGNANWNIADTIGTVLLPALEEAAREQAQATYAGTYASGQADLTSSIVLSTQPDRPGLGIDSWVSNGTDMKTTATVLSVGYAPVPNPSIRLYPAGLEVKDADGTTRVAFKAVYEDLDAPSRADSMFSTDCGTWVSQTAAVYANMPLDQFVFTLDTNGDVVSLEPLALRTLLKKASS</sequence>
<keyword evidence="1" id="KW-0732">Signal</keyword>
<evidence type="ECO:0000313" key="4">
    <source>
        <dbReference type="EMBL" id="KAJ9133668.1"/>
    </source>
</evidence>
<feature type="domain" description="Beta-lactamase-related" evidence="2">
    <location>
        <begin position="102"/>
        <end position="397"/>
    </location>
</feature>
<dbReference type="Proteomes" id="UP001174694">
    <property type="component" value="Unassembled WGS sequence"/>
</dbReference>
<dbReference type="Pfam" id="PF26335">
    <property type="entry name" value="ARB_00930_C"/>
    <property type="match status" value="1"/>
</dbReference>
<feature type="domain" description="Beta-lactamase-like ARB-00930-like C-terminal" evidence="3">
    <location>
        <begin position="422"/>
        <end position="572"/>
    </location>
</feature>
<protein>
    <submittedName>
        <fullName evidence="4">Beta-lactamase</fullName>
    </submittedName>
</protein>
<feature type="chain" id="PRO_5041218299" evidence="1">
    <location>
        <begin position="22"/>
        <end position="574"/>
    </location>
</feature>
<dbReference type="PANTHER" id="PTHR22935:SF97">
    <property type="entry name" value="BETA-LACTAMASE-RELATED DOMAIN-CONTAINING PROTEIN"/>
    <property type="match status" value="1"/>
</dbReference>
<evidence type="ECO:0000256" key="1">
    <source>
        <dbReference type="SAM" id="SignalP"/>
    </source>
</evidence>
<organism evidence="4 5">
    <name type="scientific">Pleurostoma richardsiae</name>
    <dbReference type="NCBI Taxonomy" id="41990"/>
    <lineage>
        <taxon>Eukaryota</taxon>
        <taxon>Fungi</taxon>
        <taxon>Dikarya</taxon>
        <taxon>Ascomycota</taxon>
        <taxon>Pezizomycotina</taxon>
        <taxon>Sordariomycetes</taxon>
        <taxon>Sordariomycetidae</taxon>
        <taxon>Calosphaeriales</taxon>
        <taxon>Pleurostomataceae</taxon>
        <taxon>Pleurostoma</taxon>
    </lineage>
</organism>
<accession>A0AA38RJQ6</accession>
<evidence type="ECO:0000259" key="2">
    <source>
        <dbReference type="Pfam" id="PF00144"/>
    </source>
</evidence>
<comment type="caution">
    <text evidence="4">The sequence shown here is derived from an EMBL/GenBank/DDBJ whole genome shotgun (WGS) entry which is preliminary data.</text>
</comment>